<evidence type="ECO:0000313" key="1">
    <source>
        <dbReference type="EMBL" id="SDK19126.1"/>
    </source>
</evidence>
<gene>
    <name evidence="1" type="ORF">SAMN05216226_1382</name>
</gene>
<dbReference type="EMBL" id="FNFC01000038">
    <property type="protein sequence ID" value="SDK19126.1"/>
    <property type="molecule type" value="Genomic_DNA"/>
</dbReference>
<dbReference type="AlphaFoldDB" id="A0A1G8ZVI4"/>
<evidence type="ECO:0000313" key="2">
    <source>
        <dbReference type="Proteomes" id="UP000198856"/>
    </source>
</evidence>
<sequence length="591" mass="64697">MLDPIGIAAVPTSRLVCSDEPPSASALELLLRAIITHNHTRNVPTVGQILIHPVSTDQFRVTTRAAEVGLGGRPFGRDGLAASIDSSPVCPIDRTTPNRITSSRCVAGNYWATDRTGAESSRVAKLITSEKTEVAANPALRSLRLRDSTHEYAGLLQGRPATDPYDALPVEPTMTLSTTKLEALLDVTPHYEPCRWPAKPTRHAPRFIRETVRTQAAGTDHETLLAGPHPVMTQLGVQGSGSLREFVSGWLAETGIHADSVDDRSYGDSHLRGHPHDETGPVVVVAPDADNSETVVETAGELIMAANRAGQTGSHLLVVTPSQEAARWARDILEVPYANRRAPDRHQLYSIPTYVYTSAGDIVVTKRDAPSPYWTVSGDGRRALYSGGQCLAAGPITAPITSYSFETPRVTTHGDSLAVTDPDGDIRETNRSLADCADEYQAVRRPIVPRLPLFCAKETIAYRDGSSLVEPIRSQSWAENSTRLSWEEHCERAVNTFLETYTIPDDTRDSSETGRFIEYFLAWYDKQTTCRRPAQMTVACILSDRLPSVEDIPPTMPDDRSWWLPTIDLSLEIAHSCSSAEAPHEDISDHN</sequence>
<proteinExistence type="predicted"/>
<dbReference type="Proteomes" id="UP000198856">
    <property type="component" value="Unassembled WGS sequence"/>
</dbReference>
<keyword evidence="2" id="KW-1185">Reference proteome</keyword>
<reference evidence="1 2" key="1">
    <citation type="submission" date="2016-10" db="EMBL/GenBank/DDBJ databases">
        <authorList>
            <person name="de Groot N.N."/>
        </authorList>
    </citation>
    <scope>NUCLEOTIDE SEQUENCE [LARGE SCALE GENOMIC DNA]</scope>
    <source>
        <strain evidence="1 2">IBRC-M10015</strain>
    </source>
</reference>
<accession>A0A1G8ZVI4</accession>
<organism evidence="1 2">
    <name type="scientific">Halovenus aranensis</name>
    <dbReference type="NCBI Taxonomy" id="890420"/>
    <lineage>
        <taxon>Archaea</taxon>
        <taxon>Methanobacteriati</taxon>
        <taxon>Methanobacteriota</taxon>
        <taxon>Stenosarchaea group</taxon>
        <taxon>Halobacteria</taxon>
        <taxon>Halobacteriales</taxon>
        <taxon>Haloarculaceae</taxon>
        <taxon>Halovenus</taxon>
    </lineage>
</organism>
<name>A0A1G8ZVI4_9EURY</name>
<dbReference type="STRING" id="890420.SAMN05216226_1382"/>
<protein>
    <submittedName>
        <fullName evidence="1">Uncharacterized protein</fullName>
    </submittedName>
</protein>